<organism evidence="3 4">
    <name type="scientific">Phytophthora nicotianae</name>
    <name type="common">Potato buckeye rot agent</name>
    <name type="synonym">Phytophthora parasitica</name>
    <dbReference type="NCBI Taxonomy" id="4792"/>
    <lineage>
        <taxon>Eukaryota</taxon>
        <taxon>Sar</taxon>
        <taxon>Stramenopiles</taxon>
        <taxon>Oomycota</taxon>
        <taxon>Peronosporomycetes</taxon>
        <taxon>Peronosporales</taxon>
        <taxon>Peronosporaceae</taxon>
        <taxon>Phytophthora</taxon>
    </lineage>
</organism>
<name>A0A0W8DHE3_PHYNI</name>
<sequence>MQPGSADTSASAADAPQDEAQQARDWWGARELEVERELATNLQRRMEAQRTQLYAFKTEQSKWEHELQLRISKYAHDRKLLSEHNVELQEELTVMEEKFAQHQREMDLQVQRVIELEGMLHDNQIDTQQMRELRDQNDELQQRLRQWERFYREEKVLVAKEQKTQHDELLTELERLLAVSEDELVQPQQVASSSDRDTGKNTGEPRNARRRKDDAEDDPLVTRIKELEAACKQKDQAIYSLKGVLEKQETAFDEKLKIVTAKYDQVKSINMALQVAWQGIVGFVHTIAANLVPVAMFF</sequence>
<protein>
    <submittedName>
        <fullName evidence="3">Uncharacterized protein</fullName>
    </submittedName>
</protein>
<feature type="compositionally biased region" description="Low complexity" evidence="2">
    <location>
        <begin position="1"/>
        <end position="25"/>
    </location>
</feature>
<evidence type="ECO:0000313" key="3">
    <source>
        <dbReference type="EMBL" id="KUF95769.1"/>
    </source>
</evidence>
<keyword evidence="1" id="KW-0175">Coiled coil</keyword>
<feature type="region of interest" description="Disordered" evidence="2">
    <location>
        <begin position="1"/>
        <end position="26"/>
    </location>
</feature>
<feature type="coiled-coil region" evidence="1">
    <location>
        <begin position="78"/>
        <end position="179"/>
    </location>
</feature>
<gene>
    <name evidence="3" type="ORF">AM588_10006850</name>
</gene>
<evidence type="ECO:0000313" key="4">
    <source>
        <dbReference type="Proteomes" id="UP000054636"/>
    </source>
</evidence>
<accession>A0A0W8DHE3</accession>
<dbReference type="EMBL" id="LNFP01000206">
    <property type="protein sequence ID" value="KUF95769.1"/>
    <property type="molecule type" value="Genomic_DNA"/>
</dbReference>
<dbReference type="AlphaFoldDB" id="A0A0W8DHE3"/>
<dbReference type="Proteomes" id="UP000054636">
    <property type="component" value="Unassembled WGS sequence"/>
</dbReference>
<evidence type="ECO:0000256" key="2">
    <source>
        <dbReference type="SAM" id="MobiDB-lite"/>
    </source>
</evidence>
<reference evidence="3 4" key="1">
    <citation type="submission" date="2015-11" db="EMBL/GenBank/DDBJ databases">
        <title>Genomes and virulence difference between two physiological races of Phytophthora nicotianae.</title>
        <authorList>
            <person name="Liu H."/>
            <person name="Ma X."/>
            <person name="Yu H."/>
            <person name="Fang D."/>
            <person name="Li Y."/>
            <person name="Wang X."/>
            <person name="Wang W."/>
            <person name="Dong Y."/>
            <person name="Xiao B."/>
        </authorList>
    </citation>
    <scope>NUCLEOTIDE SEQUENCE [LARGE SCALE GENOMIC DNA]</scope>
    <source>
        <strain evidence="4">race 1</strain>
    </source>
</reference>
<evidence type="ECO:0000256" key="1">
    <source>
        <dbReference type="SAM" id="Coils"/>
    </source>
</evidence>
<proteinExistence type="predicted"/>
<feature type="region of interest" description="Disordered" evidence="2">
    <location>
        <begin position="185"/>
        <end position="219"/>
    </location>
</feature>
<comment type="caution">
    <text evidence="3">The sequence shown here is derived from an EMBL/GenBank/DDBJ whole genome shotgun (WGS) entry which is preliminary data.</text>
</comment>